<keyword evidence="10" id="KW-1185">Reference proteome</keyword>
<evidence type="ECO:0000256" key="4">
    <source>
        <dbReference type="ARBA" id="ARBA00022692"/>
    </source>
</evidence>
<dbReference type="GO" id="GO:0055085">
    <property type="term" value="P:transmembrane transport"/>
    <property type="evidence" value="ECO:0007669"/>
    <property type="project" value="InterPro"/>
</dbReference>
<feature type="transmembrane region" description="Helical" evidence="7">
    <location>
        <begin position="136"/>
        <end position="155"/>
    </location>
</feature>
<dbReference type="PANTHER" id="PTHR30151">
    <property type="entry name" value="ALKANE SULFONATE ABC TRANSPORTER-RELATED, MEMBRANE SUBUNIT"/>
    <property type="match status" value="1"/>
</dbReference>
<dbReference type="CDD" id="cd06261">
    <property type="entry name" value="TM_PBP2"/>
    <property type="match status" value="1"/>
</dbReference>
<dbReference type="InterPro" id="IPR000515">
    <property type="entry name" value="MetI-like"/>
</dbReference>
<evidence type="ECO:0000256" key="5">
    <source>
        <dbReference type="ARBA" id="ARBA00022989"/>
    </source>
</evidence>
<evidence type="ECO:0000256" key="7">
    <source>
        <dbReference type="RuleBase" id="RU363032"/>
    </source>
</evidence>
<evidence type="ECO:0000256" key="3">
    <source>
        <dbReference type="ARBA" id="ARBA00022475"/>
    </source>
</evidence>
<feature type="transmembrane region" description="Helical" evidence="7">
    <location>
        <begin position="109"/>
        <end position="130"/>
    </location>
</feature>
<dbReference type="PANTHER" id="PTHR30151:SF0">
    <property type="entry name" value="ABC TRANSPORTER PERMEASE PROTEIN MJ0413-RELATED"/>
    <property type="match status" value="1"/>
</dbReference>
<dbReference type="Pfam" id="PF00528">
    <property type="entry name" value="BPD_transp_1"/>
    <property type="match status" value="1"/>
</dbReference>
<dbReference type="InterPro" id="IPR035906">
    <property type="entry name" value="MetI-like_sf"/>
</dbReference>
<feature type="transmembrane region" description="Helical" evidence="7">
    <location>
        <begin position="20"/>
        <end position="38"/>
    </location>
</feature>
<dbReference type="PROSITE" id="PS50928">
    <property type="entry name" value="ABC_TM1"/>
    <property type="match status" value="1"/>
</dbReference>
<evidence type="ECO:0000256" key="1">
    <source>
        <dbReference type="ARBA" id="ARBA00004651"/>
    </source>
</evidence>
<comment type="caution">
    <text evidence="9">The sequence shown here is derived from an EMBL/GenBank/DDBJ whole genome shotgun (WGS) entry which is preliminary data.</text>
</comment>
<dbReference type="GO" id="GO:0005886">
    <property type="term" value="C:plasma membrane"/>
    <property type="evidence" value="ECO:0007669"/>
    <property type="project" value="UniProtKB-SubCell"/>
</dbReference>
<keyword evidence="3" id="KW-1003">Cell membrane</keyword>
<keyword evidence="5 7" id="KW-1133">Transmembrane helix</keyword>
<dbReference type="EMBL" id="JAEKJA010000002">
    <property type="protein sequence ID" value="MBJ3774772.1"/>
    <property type="molecule type" value="Genomic_DNA"/>
</dbReference>
<dbReference type="RefSeq" id="WP_198880669.1">
    <property type="nucleotide sequence ID" value="NZ_JAEKJA010000002.1"/>
</dbReference>
<feature type="transmembrane region" description="Helical" evidence="7">
    <location>
        <begin position="189"/>
        <end position="212"/>
    </location>
</feature>
<evidence type="ECO:0000313" key="9">
    <source>
        <dbReference type="EMBL" id="MBJ3774772.1"/>
    </source>
</evidence>
<protein>
    <submittedName>
        <fullName evidence="9">ABC transporter permease subunit</fullName>
    </submittedName>
</protein>
<reference evidence="9" key="1">
    <citation type="submission" date="2020-12" db="EMBL/GenBank/DDBJ databases">
        <title>Bacterial taxonomy.</title>
        <authorList>
            <person name="Pan X."/>
        </authorList>
    </citation>
    <scope>NUCLEOTIDE SEQUENCE</scope>
    <source>
        <strain evidence="9">B2012</strain>
    </source>
</reference>
<feature type="transmembrane region" description="Helical" evidence="7">
    <location>
        <begin position="74"/>
        <end position="97"/>
    </location>
</feature>
<evidence type="ECO:0000259" key="8">
    <source>
        <dbReference type="PROSITE" id="PS50928"/>
    </source>
</evidence>
<keyword evidence="6 7" id="KW-0472">Membrane</keyword>
<accession>A0A934IM53</accession>
<evidence type="ECO:0000256" key="2">
    <source>
        <dbReference type="ARBA" id="ARBA00022448"/>
    </source>
</evidence>
<keyword evidence="4 7" id="KW-0812">Transmembrane</keyword>
<proteinExistence type="inferred from homology"/>
<feature type="transmembrane region" description="Helical" evidence="7">
    <location>
        <begin position="45"/>
        <end position="62"/>
    </location>
</feature>
<organism evidence="9 10">
    <name type="scientific">Acuticoccus mangrovi</name>
    <dbReference type="NCBI Taxonomy" id="2796142"/>
    <lineage>
        <taxon>Bacteria</taxon>
        <taxon>Pseudomonadati</taxon>
        <taxon>Pseudomonadota</taxon>
        <taxon>Alphaproteobacteria</taxon>
        <taxon>Hyphomicrobiales</taxon>
        <taxon>Amorphaceae</taxon>
        <taxon>Acuticoccus</taxon>
    </lineage>
</organism>
<comment type="similarity">
    <text evidence="7">Belongs to the binding-protein-dependent transport system permease family.</text>
</comment>
<name>A0A934IM53_9HYPH</name>
<evidence type="ECO:0000313" key="10">
    <source>
        <dbReference type="Proteomes" id="UP000609531"/>
    </source>
</evidence>
<gene>
    <name evidence="9" type="ORF">JCR33_03690</name>
</gene>
<evidence type="ECO:0000256" key="6">
    <source>
        <dbReference type="ARBA" id="ARBA00023136"/>
    </source>
</evidence>
<sequence length="263" mass="27622">MSVEASAPSETGRRSVSIPSWGWTLLSFAIVFGAWEVAGRVPISLAFPPFSAVAAALVRLIASGELLRAYGETIPPLVVGVLAAAVVGIALGVSMGLMRVLEFAFYPPLVIMQTAPVAAIIPLITFIYGIGDLAKVVAVMILAVPLTALNAFAGIRNADARLIEMARAFQGSTRQVVTKIIVPDASGMIFAGLRLGVSGGFIGIVLAELLITPTGIGDTISYYRSVAKYAEMYAAIVSIIALATVTLALIETAERRLFGKTRR</sequence>
<dbReference type="AlphaFoldDB" id="A0A934IM53"/>
<dbReference type="Proteomes" id="UP000609531">
    <property type="component" value="Unassembled WGS sequence"/>
</dbReference>
<comment type="subcellular location">
    <subcellularLocation>
        <location evidence="1 7">Cell membrane</location>
        <topology evidence="1 7">Multi-pass membrane protein</topology>
    </subcellularLocation>
</comment>
<feature type="domain" description="ABC transmembrane type-1" evidence="8">
    <location>
        <begin position="70"/>
        <end position="251"/>
    </location>
</feature>
<dbReference type="SUPFAM" id="SSF161098">
    <property type="entry name" value="MetI-like"/>
    <property type="match status" value="1"/>
</dbReference>
<keyword evidence="2 7" id="KW-0813">Transport</keyword>
<feature type="transmembrane region" description="Helical" evidence="7">
    <location>
        <begin position="232"/>
        <end position="253"/>
    </location>
</feature>
<dbReference type="Gene3D" id="1.10.3720.10">
    <property type="entry name" value="MetI-like"/>
    <property type="match status" value="1"/>
</dbReference>